<dbReference type="PANTHER" id="PTHR12149:SF8">
    <property type="entry name" value="PROTEIN-RIBULOSAMINE 3-KINASE"/>
    <property type="match status" value="1"/>
</dbReference>
<keyword evidence="1" id="KW-0808">Transferase</keyword>
<reference evidence="2" key="1">
    <citation type="journal article" date="2014" name="Int. J. Syst. Evol. Microbiol.">
        <title>Complete genome sequence of Corynebacterium casei LMG S-19264T (=DSM 44701T), isolated from a smear-ripened cheese.</title>
        <authorList>
            <consortium name="US DOE Joint Genome Institute (JGI-PGF)"/>
            <person name="Walter F."/>
            <person name="Albersmeier A."/>
            <person name="Kalinowski J."/>
            <person name="Ruckert C."/>
        </authorList>
    </citation>
    <scope>NUCLEOTIDE SEQUENCE</scope>
    <source>
        <strain evidence="2">CGMCC 1.14988</strain>
    </source>
</reference>
<dbReference type="Gene3D" id="3.90.1200.10">
    <property type="match status" value="1"/>
</dbReference>
<evidence type="ECO:0000313" key="2">
    <source>
        <dbReference type="EMBL" id="GGI06152.1"/>
    </source>
</evidence>
<name>A0A8J3AA72_9ACTN</name>
<sequence>MSAAPPALPAGLPDVVQASPLGGGDVAQAWRATLTDGREVVVKATPYDAGLEAEGLRALADAGAPTPALLGVDAHVLVLEHVSGPPDWSGLGAALARVHGHHGPAFGWHRDNVIGPLPQANGWCPTSGTFVVERRIRPHLEVLPAALARRLAAACDGPLPALLDAHEPTPSLVHGDLWTGNVVDGRWLIDPAVHHADRETDLAMLTLFGAPPRPFWDAYASAAPLPDGWEQRRPALHLAPLLVHVRLFGGSYVDGVARALDAADLP</sequence>
<reference evidence="2" key="2">
    <citation type="submission" date="2020-09" db="EMBL/GenBank/DDBJ databases">
        <authorList>
            <person name="Sun Q."/>
            <person name="Zhou Y."/>
        </authorList>
    </citation>
    <scope>NUCLEOTIDE SEQUENCE</scope>
    <source>
        <strain evidence="2">CGMCC 1.14988</strain>
    </source>
</reference>
<dbReference type="Gene3D" id="3.30.200.20">
    <property type="entry name" value="Phosphorylase Kinase, domain 1"/>
    <property type="match status" value="1"/>
</dbReference>
<dbReference type="RefSeq" id="WP_130650655.1">
    <property type="nucleotide sequence ID" value="NZ_BMHA01000006.1"/>
</dbReference>
<keyword evidence="1" id="KW-0418">Kinase</keyword>
<evidence type="ECO:0008006" key="4">
    <source>
        <dbReference type="Google" id="ProtNLM"/>
    </source>
</evidence>
<dbReference type="InterPro" id="IPR011009">
    <property type="entry name" value="Kinase-like_dom_sf"/>
</dbReference>
<proteinExistence type="inferred from homology"/>
<comment type="similarity">
    <text evidence="1">Belongs to the fructosamine kinase family.</text>
</comment>
<evidence type="ECO:0000313" key="3">
    <source>
        <dbReference type="Proteomes" id="UP000650511"/>
    </source>
</evidence>
<dbReference type="OrthoDB" id="5291879at2"/>
<dbReference type="EMBL" id="BMHA01000006">
    <property type="protein sequence ID" value="GGI06152.1"/>
    <property type="molecule type" value="Genomic_DNA"/>
</dbReference>
<dbReference type="PIRSF" id="PIRSF006221">
    <property type="entry name" value="Ketosamine-3-kinase"/>
    <property type="match status" value="1"/>
</dbReference>
<dbReference type="GO" id="GO:0016301">
    <property type="term" value="F:kinase activity"/>
    <property type="evidence" value="ECO:0007669"/>
    <property type="project" value="UniProtKB-UniRule"/>
</dbReference>
<organism evidence="2 3">
    <name type="scientific">Egicoccus halophilus</name>
    <dbReference type="NCBI Taxonomy" id="1670830"/>
    <lineage>
        <taxon>Bacteria</taxon>
        <taxon>Bacillati</taxon>
        <taxon>Actinomycetota</taxon>
        <taxon>Nitriliruptoria</taxon>
        <taxon>Egicoccales</taxon>
        <taxon>Egicoccaceae</taxon>
        <taxon>Egicoccus</taxon>
    </lineage>
</organism>
<keyword evidence="3" id="KW-1185">Reference proteome</keyword>
<comment type="caution">
    <text evidence="2">The sequence shown here is derived from an EMBL/GenBank/DDBJ whole genome shotgun (WGS) entry which is preliminary data.</text>
</comment>
<accession>A0A8J3AA72</accession>
<evidence type="ECO:0000256" key="1">
    <source>
        <dbReference type="PIRNR" id="PIRNR006221"/>
    </source>
</evidence>
<dbReference type="SUPFAM" id="SSF56112">
    <property type="entry name" value="Protein kinase-like (PK-like)"/>
    <property type="match status" value="1"/>
</dbReference>
<dbReference type="PANTHER" id="PTHR12149">
    <property type="entry name" value="FRUCTOSAMINE 3 KINASE-RELATED PROTEIN"/>
    <property type="match status" value="1"/>
</dbReference>
<dbReference type="InterPro" id="IPR016477">
    <property type="entry name" value="Fructo-/Ketosamine-3-kinase"/>
</dbReference>
<dbReference type="Pfam" id="PF03881">
    <property type="entry name" value="Fructosamin_kin"/>
    <property type="match status" value="1"/>
</dbReference>
<gene>
    <name evidence="2" type="ORF">GCM10011354_17660</name>
</gene>
<dbReference type="Proteomes" id="UP000650511">
    <property type="component" value="Unassembled WGS sequence"/>
</dbReference>
<dbReference type="AlphaFoldDB" id="A0A8J3AA72"/>
<protein>
    <recommendedName>
        <fullName evidence="4">Fructosamine-3-kinase</fullName>
    </recommendedName>
</protein>